<dbReference type="InterPro" id="IPR011600">
    <property type="entry name" value="Pept_C14_caspase"/>
</dbReference>
<dbReference type="InterPro" id="IPR029030">
    <property type="entry name" value="Caspase-like_dom_sf"/>
</dbReference>
<keyword evidence="4" id="KW-1185">Reference proteome</keyword>
<accession>A0A6C0GP72</accession>
<dbReference type="AlphaFoldDB" id="A0A6C0GP72"/>
<feature type="chain" id="PRO_5025427165" description="Peptidase C14 caspase domain-containing protein" evidence="1">
    <location>
        <begin position="22"/>
        <end position="307"/>
    </location>
</feature>
<evidence type="ECO:0000313" key="3">
    <source>
        <dbReference type="EMBL" id="QHT69848.1"/>
    </source>
</evidence>
<dbReference type="RefSeq" id="WP_162445832.1">
    <property type="nucleotide sequence ID" value="NZ_CP048222.1"/>
</dbReference>
<keyword evidence="1" id="KW-0732">Signal</keyword>
<protein>
    <recommendedName>
        <fullName evidence="2">Peptidase C14 caspase domain-containing protein</fullName>
    </recommendedName>
</protein>
<dbReference type="EMBL" id="CP048222">
    <property type="protein sequence ID" value="QHT69848.1"/>
    <property type="molecule type" value="Genomic_DNA"/>
</dbReference>
<feature type="signal peptide" evidence="1">
    <location>
        <begin position="1"/>
        <end position="21"/>
    </location>
</feature>
<proteinExistence type="predicted"/>
<dbReference type="SUPFAM" id="SSF52129">
    <property type="entry name" value="Caspase-like"/>
    <property type="match status" value="1"/>
</dbReference>
<evidence type="ECO:0000313" key="4">
    <source>
        <dbReference type="Proteomes" id="UP000480178"/>
    </source>
</evidence>
<name>A0A6C0GP72_9BACT</name>
<dbReference type="InterPro" id="IPR018247">
    <property type="entry name" value="EF_Hand_1_Ca_BS"/>
</dbReference>
<dbReference type="Proteomes" id="UP000480178">
    <property type="component" value="Chromosome"/>
</dbReference>
<dbReference type="KEGG" id="rhoz:GXP67_25975"/>
<dbReference type="Gene3D" id="3.40.50.1460">
    <property type="match status" value="1"/>
</dbReference>
<feature type="domain" description="Peptidase C14 caspase" evidence="2">
    <location>
        <begin position="51"/>
        <end position="293"/>
    </location>
</feature>
<gene>
    <name evidence="3" type="ORF">GXP67_25975</name>
</gene>
<organism evidence="3 4">
    <name type="scientific">Rhodocytophaga rosea</name>
    <dbReference type="NCBI Taxonomy" id="2704465"/>
    <lineage>
        <taxon>Bacteria</taxon>
        <taxon>Pseudomonadati</taxon>
        <taxon>Bacteroidota</taxon>
        <taxon>Cytophagia</taxon>
        <taxon>Cytophagales</taxon>
        <taxon>Rhodocytophagaceae</taxon>
        <taxon>Rhodocytophaga</taxon>
    </lineage>
</organism>
<dbReference type="GO" id="GO:0006508">
    <property type="term" value="P:proteolysis"/>
    <property type="evidence" value="ECO:0007669"/>
    <property type="project" value="InterPro"/>
</dbReference>
<dbReference type="PROSITE" id="PS00018">
    <property type="entry name" value="EF_HAND_1"/>
    <property type="match status" value="1"/>
</dbReference>
<dbReference type="Pfam" id="PF00656">
    <property type="entry name" value="Peptidase_C14"/>
    <property type="match status" value="1"/>
</dbReference>
<sequence>MKIKILTLILFLISGSFALQAQTVKGKSAPIYVEIGEDELPSIEPKLPKIYAVVIGVSEYQQPEMNLQYADDDAKMYYEFLKSPQGGSLPDDRITLLLNEKATRANIIKALNTQFKNSFDDDLVIVYIASHGMPSAETDKLYFLGSDTDKHNLEGTGIAQSDIIDAIRKCRAQKKIWIADACHSGAVRMDNAIAGLRGTQEAAQASMVNRLLKNVATAQNGMVVLTASSSSEPSQEGARWGGGHGVFTHYLVEGLKGAADENKNGIVDVREVFEYVRIKVSNDTDRKQYPDLNNPIRMPMSVLRASK</sequence>
<evidence type="ECO:0000259" key="2">
    <source>
        <dbReference type="Pfam" id="PF00656"/>
    </source>
</evidence>
<evidence type="ECO:0000256" key="1">
    <source>
        <dbReference type="SAM" id="SignalP"/>
    </source>
</evidence>
<reference evidence="3 4" key="1">
    <citation type="submission" date="2020-01" db="EMBL/GenBank/DDBJ databases">
        <authorList>
            <person name="Kim M.K."/>
        </authorList>
    </citation>
    <scope>NUCLEOTIDE SEQUENCE [LARGE SCALE GENOMIC DNA]</scope>
    <source>
        <strain evidence="3 4">172606-1</strain>
    </source>
</reference>
<dbReference type="GO" id="GO:0004197">
    <property type="term" value="F:cysteine-type endopeptidase activity"/>
    <property type="evidence" value="ECO:0007669"/>
    <property type="project" value="InterPro"/>
</dbReference>